<sequence>MADTMNLQYIVVGAAVVASVVYVFVTRCPTAARRLRGWVAIRLIDSGSVRLSKLGRRIAPAPKAQDGCGSCGGCDPNG</sequence>
<dbReference type="Proteomes" id="UP000323164">
    <property type="component" value="Unassembled WGS sequence"/>
</dbReference>
<gene>
    <name evidence="2" type="ORF">FW784_10725</name>
</gene>
<keyword evidence="1" id="KW-0812">Transmembrane</keyword>
<feature type="transmembrane region" description="Helical" evidence="1">
    <location>
        <begin position="6"/>
        <end position="25"/>
    </location>
</feature>
<protein>
    <submittedName>
        <fullName evidence="2">Uncharacterized protein</fullName>
    </submittedName>
</protein>
<keyword evidence="1" id="KW-0472">Membrane</keyword>
<proteinExistence type="predicted"/>
<dbReference type="OrthoDB" id="6027926at2"/>
<keyword evidence="1" id="KW-1133">Transmembrane helix</keyword>
<name>A0A5D8YZT7_9GAMM</name>
<dbReference type="RefSeq" id="WP_149353337.1">
    <property type="nucleotide sequence ID" value="NZ_VTRV01000126.1"/>
</dbReference>
<comment type="caution">
    <text evidence="2">The sequence shown here is derived from an EMBL/GenBank/DDBJ whole genome shotgun (WGS) entry which is preliminary data.</text>
</comment>
<dbReference type="EMBL" id="VTRV01000126">
    <property type="protein sequence ID" value="TZF87766.1"/>
    <property type="molecule type" value="Genomic_DNA"/>
</dbReference>
<evidence type="ECO:0000313" key="3">
    <source>
        <dbReference type="Proteomes" id="UP000323164"/>
    </source>
</evidence>
<organism evidence="2 3">
    <name type="scientific">Cognatilysobacter lacus</name>
    <dbReference type="NCBI Taxonomy" id="1643323"/>
    <lineage>
        <taxon>Bacteria</taxon>
        <taxon>Pseudomonadati</taxon>
        <taxon>Pseudomonadota</taxon>
        <taxon>Gammaproteobacteria</taxon>
        <taxon>Lysobacterales</taxon>
        <taxon>Lysobacteraceae</taxon>
        <taxon>Cognatilysobacter</taxon>
    </lineage>
</organism>
<evidence type="ECO:0000313" key="2">
    <source>
        <dbReference type="EMBL" id="TZF87766.1"/>
    </source>
</evidence>
<keyword evidence="3" id="KW-1185">Reference proteome</keyword>
<dbReference type="InterPro" id="IPR046494">
    <property type="entry name" value="DUF6587"/>
</dbReference>
<dbReference type="AlphaFoldDB" id="A0A5D8YZT7"/>
<accession>A0A5D8YZT7</accession>
<reference evidence="2 3" key="1">
    <citation type="submission" date="2019-08" db="EMBL/GenBank/DDBJ databases">
        <title>Draft genome sequence of Lysobacter sp. UKS-15.</title>
        <authorList>
            <person name="Im W.-T."/>
        </authorList>
    </citation>
    <scope>NUCLEOTIDE SEQUENCE [LARGE SCALE GENOMIC DNA]</scope>
    <source>
        <strain evidence="2 3">UKS-15</strain>
    </source>
</reference>
<evidence type="ECO:0000256" key="1">
    <source>
        <dbReference type="SAM" id="Phobius"/>
    </source>
</evidence>
<dbReference type="Pfam" id="PF20228">
    <property type="entry name" value="DUF6587"/>
    <property type="match status" value="1"/>
</dbReference>